<dbReference type="EMBL" id="JAHHHW010000022">
    <property type="protein sequence ID" value="MBW4430657.1"/>
    <property type="molecule type" value="Genomic_DNA"/>
</dbReference>
<sequence length="308" mass="34961">MNYKFEFRPYQRKFVRGIATSHGIWEIREGIILRLTDETNKIGWGEIAPISWFGSETLAQAWDFCRQLPKEITEETIFSIPDQLPACQFGFESALFSPPTPSTSLTHSALLPTGEAALQAWENLWQQGYSTFKWKIGVYPTPVELKILDLLTQSLPTSAKLRLDANGGLKEEEAKLWLESCDRLNTNIEFLEQPLSVDQFLQILELSKCYKTAIALDESVATLPQLEYCFQQGWRGIFVIKPAIIGSPSQLRQFCQQHEIDAVFSSVFETSIGRKAALQIAVELSRHNRAMGFGINHYFAEDEESGTR</sequence>
<comment type="pathway">
    <text evidence="4">Quinol/quinone metabolism; 1,4-dihydroxy-2-naphthoate biosynthesis; 1,4-dihydroxy-2-naphthoate from chorismate: step 4/7.</text>
</comment>
<keyword evidence="1 4" id="KW-0479">Metal-binding</keyword>
<name>A0A9E3H511_9NOST</name>
<dbReference type="Gene3D" id="3.30.390.10">
    <property type="entry name" value="Enolase-like, N-terminal domain"/>
    <property type="match status" value="1"/>
</dbReference>
<comment type="similarity">
    <text evidence="4">Belongs to the mandelate racemase/muconate lactonizing enzyme family. MenC type 1 subfamily.</text>
</comment>
<dbReference type="InterPro" id="IPR013342">
    <property type="entry name" value="Mandelate_racemase_C"/>
</dbReference>
<evidence type="ECO:0000313" key="8">
    <source>
        <dbReference type="Proteomes" id="UP000813215"/>
    </source>
</evidence>
<evidence type="ECO:0000256" key="3">
    <source>
        <dbReference type="ARBA" id="ARBA00023239"/>
    </source>
</evidence>
<dbReference type="GO" id="GO:0000287">
    <property type="term" value="F:magnesium ion binding"/>
    <property type="evidence" value="ECO:0007669"/>
    <property type="project" value="UniProtKB-UniRule"/>
</dbReference>
<dbReference type="InterPro" id="IPR036849">
    <property type="entry name" value="Enolase-like_C_sf"/>
</dbReference>
<dbReference type="PANTHER" id="PTHR48073">
    <property type="entry name" value="O-SUCCINYLBENZOATE SYNTHASE-RELATED"/>
    <property type="match status" value="1"/>
</dbReference>
<protein>
    <recommendedName>
        <fullName evidence="4 5">o-succinylbenzoate synthase</fullName>
        <shortName evidence="4">OSB synthase</shortName>
        <shortName evidence="4">OSBS</shortName>
        <ecNumber evidence="4 5">4.2.1.113</ecNumber>
    </recommendedName>
    <alternativeName>
        <fullName evidence="4">4-(2'-carboxyphenyl)-4-oxybutyric acid synthase</fullName>
    </alternativeName>
    <alternativeName>
        <fullName evidence="4">o-succinylbenzoic acid synthase</fullName>
    </alternativeName>
</protein>
<feature type="binding site" evidence="4">
    <location>
        <position position="192"/>
    </location>
    <ligand>
        <name>Mg(2+)</name>
        <dbReference type="ChEBI" id="CHEBI:18420"/>
    </ligand>
</feature>
<feature type="binding site" evidence="4">
    <location>
        <position position="164"/>
    </location>
    <ligand>
        <name>Mg(2+)</name>
        <dbReference type="ChEBI" id="CHEBI:18420"/>
    </ligand>
</feature>
<feature type="active site" description="Proton donor" evidence="4">
    <location>
        <position position="135"/>
    </location>
</feature>
<dbReference type="GO" id="GO:0043748">
    <property type="term" value="F:O-succinylbenzoate synthase activity"/>
    <property type="evidence" value="ECO:0007669"/>
    <property type="project" value="UniProtKB-EC"/>
</dbReference>
<keyword evidence="3 4" id="KW-0456">Lyase</keyword>
<reference evidence="7" key="1">
    <citation type="submission" date="2021-05" db="EMBL/GenBank/DDBJ databases">
        <authorList>
            <person name="Pietrasiak N."/>
            <person name="Ward R."/>
            <person name="Stajich J.E."/>
            <person name="Kurbessoian T."/>
        </authorList>
    </citation>
    <scope>NUCLEOTIDE SEQUENCE</scope>
    <source>
        <strain evidence="7">HA4357-MV3</strain>
    </source>
</reference>
<dbReference type="CDD" id="cd03320">
    <property type="entry name" value="OSBS"/>
    <property type="match status" value="1"/>
</dbReference>
<feature type="domain" description="Mandelate racemase/muconate lactonizing enzyme C-terminal" evidence="6">
    <location>
        <begin position="114"/>
        <end position="213"/>
    </location>
</feature>
<keyword evidence="2 4" id="KW-0460">Magnesium</keyword>
<dbReference type="InterPro" id="IPR010196">
    <property type="entry name" value="OSB_synthase_MenC1"/>
</dbReference>
<evidence type="ECO:0000256" key="1">
    <source>
        <dbReference type="ARBA" id="ARBA00022723"/>
    </source>
</evidence>
<evidence type="ECO:0000256" key="2">
    <source>
        <dbReference type="ARBA" id="ARBA00022842"/>
    </source>
</evidence>
<dbReference type="Gene3D" id="3.20.20.120">
    <property type="entry name" value="Enolase-like C-terminal domain"/>
    <property type="match status" value="1"/>
</dbReference>
<comment type="caution">
    <text evidence="7">The sequence shown here is derived from an EMBL/GenBank/DDBJ whole genome shotgun (WGS) entry which is preliminary data.</text>
</comment>
<feature type="active site" description="Proton acceptor" evidence="4">
    <location>
        <position position="241"/>
    </location>
</feature>
<dbReference type="NCBIfam" id="NF002739">
    <property type="entry name" value="PRK02714.1"/>
    <property type="match status" value="1"/>
</dbReference>
<dbReference type="InterPro" id="IPR029017">
    <property type="entry name" value="Enolase-like_N"/>
</dbReference>
<dbReference type="EC" id="4.2.1.113" evidence="4 5"/>
<dbReference type="NCBIfam" id="TIGR01927">
    <property type="entry name" value="menC_gam_Gplu"/>
    <property type="match status" value="1"/>
</dbReference>
<dbReference type="Pfam" id="PF21508">
    <property type="entry name" value="MenC_N"/>
    <property type="match status" value="1"/>
</dbReference>
<comment type="cofactor">
    <cofactor evidence="4">
        <name>a divalent metal cation</name>
        <dbReference type="ChEBI" id="CHEBI:60240"/>
    </cofactor>
</comment>
<gene>
    <name evidence="4" type="primary">menC</name>
    <name evidence="7" type="ORF">KME28_02575</name>
</gene>
<dbReference type="SMART" id="SM00922">
    <property type="entry name" value="MR_MLE"/>
    <property type="match status" value="1"/>
</dbReference>
<dbReference type="InterPro" id="IPR041338">
    <property type="entry name" value="OSBS_N"/>
</dbReference>
<comment type="catalytic activity">
    <reaction evidence="4">
        <text>(1R,6R)-6-hydroxy-2-succinyl-cyclohexa-2,4-diene-1-carboxylate = 2-succinylbenzoate + H2O</text>
        <dbReference type="Rhea" id="RHEA:10196"/>
        <dbReference type="ChEBI" id="CHEBI:15377"/>
        <dbReference type="ChEBI" id="CHEBI:18325"/>
        <dbReference type="ChEBI" id="CHEBI:58689"/>
        <dbReference type="EC" id="4.2.1.113"/>
    </reaction>
</comment>
<dbReference type="SFLD" id="SFLDS00001">
    <property type="entry name" value="Enolase"/>
    <property type="match status" value="1"/>
</dbReference>
<dbReference type="AlphaFoldDB" id="A0A9E3H511"/>
<dbReference type="SFLD" id="SFLDG00180">
    <property type="entry name" value="muconate_cycloisomerase"/>
    <property type="match status" value="1"/>
</dbReference>
<evidence type="ECO:0000259" key="6">
    <source>
        <dbReference type="SMART" id="SM00922"/>
    </source>
</evidence>
<dbReference type="InterPro" id="IPR029065">
    <property type="entry name" value="Enolase_C-like"/>
</dbReference>
<dbReference type="SFLD" id="SFLDF00009">
    <property type="entry name" value="o-succinylbenzoate_synthase"/>
    <property type="match status" value="1"/>
</dbReference>
<dbReference type="SUPFAM" id="SSF54826">
    <property type="entry name" value="Enolase N-terminal domain-like"/>
    <property type="match status" value="1"/>
</dbReference>
<evidence type="ECO:0000313" key="7">
    <source>
        <dbReference type="EMBL" id="MBW4430657.1"/>
    </source>
</evidence>
<evidence type="ECO:0000256" key="5">
    <source>
        <dbReference type="NCBIfam" id="TIGR01927"/>
    </source>
</evidence>
<comment type="pathway">
    <text evidence="4">Cofactor biosynthesis; phylloquinone biosynthesis.</text>
</comment>
<feature type="binding site" evidence="4">
    <location>
        <position position="217"/>
    </location>
    <ligand>
        <name>Mg(2+)</name>
        <dbReference type="ChEBI" id="CHEBI:18420"/>
    </ligand>
</feature>
<dbReference type="GO" id="GO:0009234">
    <property type="term" value="P:menaquinone biosynthetic process"/>
    <property type="evidence" value="ECO:0007669"/>
    <property type="project" value="UniProtKB-UniRule"/>
</dbReference>
<evidence type="ECO:0000256" key="4">
    <source>
        <dbReference type="HAMAP-Rule" id="MF_00470"/>
    </source>
</evidence>
<dbReference type="GO" id="GO:0042372">
    <property type="term" value="P:phylloquinone biosynthetic process"/>
    <property type="evidence" value="ECO:0007669"/>
    <property type="project" value="UniProtKB-UniRule"/>
</dbReference>
<reference evidence="7" key="2">
    <citation type="journal article" date="2022" name="Microbiol. Resour. Announc.">
        <title>Metagenome Sequencing to Explore Phylogenomics of Terrestrial Cyanobacteria.</title>
        <authorList>
            <person name="Ward R.D."/>
            <person name="Stajich J.E."/>
            <person name="Johansen J.R."/>
            <person name="Huntemann M."/>
            <person name="Clum A."/>
            <person name="Foster B."/>
            <person name="Foster B."/>
            <person name="Roux S."/>
            <person name="Palaniappan K."/>
            <person name="Varghese N."/>
            <person name="Mukherjee S."/>
            <person name="Reddy T.B.K."/>
            <person name="Daum C."/>
            <person name="Copeland A."/>
            <person name="Chen I.A."/>
            <person name="Ivanova N.N."/>
            <person name="Kyrpides N.C."/>
            <person name="Shapiro N."/>
            <person name="Eloe-Fadrosh E.A."/>
            <person name="Pietrasiak N."/>
        </authorList>
    </citation>
    <scope>NUCLEOTIDE SEQUENCE</scope>
    <source>
        <strain evidence="7">HA4357-MV3</strain>
    </source>
</reference>
<dbReference type="HAMAP" id="MF_00470">
    <property type="entry name" value="MenC_1"/>
    <property type="match status" value="1"/>
</dbReference>
<comment type="function">
    <text evidence="4">Converts 2-succinyl-6-hydroxy-2,4-cyclohexadiene-1-carboxylate (SHCHC) to 2-succinylbenzoate (OSB).</text>
</comment>
<dbReference type="Pfam" id="PF13378">
    <property type="entry name" value="MR_MLE_C"/>
    <property type="match status" value="1"/>
</dbReference>
<accession>A0A9E3H511</accession>
<dbReference type="Proteomes" id="UP000813215">
    <property type="component" value="Unassembled WGS sequence"/>
</dbReference>
<proteinExistence type="inferred from homology"/>
<organism evidence="7 8">
    <name type="scientific">Pelatocladus maniniholoensis HA4357-MV3</name>
    <dbReference type="NCBI Taxonomy" id="1117104"/>
    <lineage>
        <taxon>Bacteria</taxon>
        <taxon>Bacillati</taxon>
        <taxon>Cyanobacteriota</taxon>
        <taxon>Cyanophyceae</taxon>
        <taxon>Nostocales</taxon>
        <taxon>Nostocaceae</taxon>
        <taxon>Pelatocladus</taxon>
    </lineage>
</organism>
<dbReference type="SUPFAM" id="SSF51604">
    <property type="entry name" value="Enolase C-terminal domain-like"/>
    <property type="match status" value="1"/>
</dbReference>